<accession>A0A1X7KLJ1</accession>
<evidence type="ECO:0000313" key="2">
    <source>
        <dbReference type="EMBL" id="SMG41564.1"/>
    </source>
</evidence>
<dbReference type="SUPFAM" id="SSF48317">
    <property type="entry name" value="Acid phosphatase/Vanadium-dependent haloperoxidase"/>
    <property type="match status" value="1"/>
</dbReference>
<dbReference type="EMBL" id="FXAO01000006">
    <property type="protein sequence ID" value="SMG41564.1"/>
    <property type="molecule type" value="Genomic_DNA"/>
</dbReference>
<dbReference type="SMART" id="SM00014">
    <property type="entry name" value="acidPPc"/>
    <property type="match status" value="1"/>
</dbReference>
<dbReference type="STRING" id="188872.SAMN03080602_03035"/>
<dbReference type="Proteomes" id="UP000193420">
    <property type="component" value="Unassembled WGS sequence"/>
</dbReference>
<sequence length="191" mass="21144">MVSNLSQGFIKFHPHIKTLLLLLITLFGTMLKAQDKTITNLGDVLLFTMPTTALGTSIITGDQKGTWQFTKGFLLNQALTIGLKMAIDKPRPDLSNNSSFPSGHTSITFQSAAFIQKRYGWKYGAAAYALAGFTGYSRIQADKHDGWDVLAGAIIGVGSSYIFTTPYQKKHMEITFNKSDGHYLLGYKYKF</sequence>
<evidence type="ECO:0000313" key="3">
    <source>
        <dbReference type="Proteomes" id="UP000193420"/>
    </source>
</evidence>
<feature type="domain" description="Phosphatidic acid phosphatase type 2/haloperoxidase" evidence="1">
    <location>
        <begin position="64"/>
        <end position="164"/>
    </location>
</feature>
<dbReference type="InterPro" id="IPR000326">
    <property type="entry name" value="PAP2/HPO"/>
</dbReference>
<dbReference type="OrthoDB" id="9773582at2"/>
<keyword evidence="3" id="KW-1185">Reference proteome</keyword>
<protein>
    <submittedName>
        <fullName evidence="2">Membrane-associated phospholipid phosphatase</fullName>
    </submittedName>
</protein>
<name>A0A1X7KLJ1_9FLAO</name>
<gene>
    <name evidence="2" type="ORF">SAMN03080602_03035</name>
</gene>
<dbReference type="Pfam" id="PF01569">
    <property type="entry name" value="PAP2"/>
    <property type="match status" value="1"/>
</dbReference>
<dbReference type="Gene3D" id="1.20.144.10">
    <property type="entry name" value="Phosphatidic acid phosphatase type 2/haloperoxidase"/>
    <property type="match status" value="1"/>
</dbReference>
<evidence type="ECO:0000259" key="1">
    <source>
        <dbReference type="SMART" id="SM00014"/>
    </source>
</evidence>
<dbReference type="CDD" id="cd03394">
    <property type="entry name" value="PAP2_like_5"/>
    <property type="match status" value="1"/>
</dbReference>
<reference evidence="3" key="1">
    <citation type="submission" date="2017-04" db="EMBL/GenBank/DDBJ databases">
        <authorList>
            <person name="Varghese N."/>
            <person name="Submissions S."/>
        </authorList>
    </citation>
    <scope>NUCLEOTIDE SEQUENCE [LARGE SCALE GENOMIC DNA]</scope>
    <source>
        <strain evidence="3">DSM 19835</strain>
    </source>
</reference>
<dbReference type="InterPro" id="IPR036938">
    <property type="entry name" value="PAP2/HPO_sf"/>
</dbReference>
<organism evidence="2 3">
    <name type="scientific">Arenibacter troitsensis</name>
    <dbReference type="NCBI Taxonomy" id="188872"/>
    <lineage>
        <taxon>Bacteria</taxon>
        <taxon>Pseudomonadati</taxon>
        <taxon>Bacteroidota</taxon>
        <taxon>Flavobacteriia</taxon>
        <taxon>Flavobacteriales</taxon>
        <taxon>Flavobacteriaceae</taxon>
        <taxon>Arenibacter</taxon>
    </lineage>
</organism>
<dbReference type="AlphaFoldDB" id="A0A1X7KLJ1"/>
<proteinExistence type="predicted"/>